<dbReference type="GO" id="GO:0007097">
    <property type="term" value="P:nuclear migration"/>
    <property type="evidence" value="ECO:0007669"/>
    <property type="project" value="TreeGrafter"/>
</dbReference>
<dbReference type="InterPro" id="IPR036872">
    <property type="entry name" value="CH_dom_sf"/>
</dbReference>
<keyword evidence="5" id="KW-0472">Membrane</keyword>
<dbReference type="PROSITE" id="PS50021">
    <property type="entry name" value="CH"/>
    <property type="match status" value="1"/>
</dbReference>
<evidence type="ECO:0000256" key="1">
    <source>
        <dbReference type="ARBA" id="ARBA00004370"/>
    </source>
</evidence>
<dbReference type="InterPro" id="IPR052403">
    <property type="entry name" value="LINC-complex_assoc"/>
</dbReference>
<accession>A0A6P4ZSU4</accession>
<reference evidence="8" key="1">
    <citation type="submission" date="2025-08" db="UniProtKB">
        <authorList>
            <consortium name="RefSeq"/>
        </authorList>
    </citation>
    <scope>IDENTIFICATION</scope>
    <source>
        <tissue evidence="8">Gonad</tissue>
    </source>
</reference>
<dbReference type="GeneID" id="109479618"/>
<comment type="subcellular location">
    <subcellularLocation>
        <location evidence="1">Membrane</location>
    </subcellularLocation>
</comment>
<keyword evidence="4" id="KW-1133">Transmembrane helix</keyword>
<gene>
    <name evidence="8" type="primary">LOC109479618</name>
</gene>
<dbReference type="RefSeq" id="XP_019637164.1">
    <property type="nucleotide sequence ID" value="XM_019781605.1"/>
</dbReference>
<dbReference type="FunFam" id="1.10.418.10:FF:000033">
    <property type="entry name" value="nesprin-1 isoform X1"/>
    <property type="match status" value="1"/>
</dbReference>
<evidence type="ECO:0000256" key="4">
    <source>
        <dbReference type="ARBA" id="ARBA00022989"/>
    </source>
</evidence>
<protein>
    <submittedName>
        <fullName evidence="8">Calmin-like</fullName>
    </submittedName>
</protein>
<dbReference type="GO" id="GO:0034993">
    <property type="term" value="C:meiotic nuclear membrane microtubule tethering complex"/>
    <property type="evidence" value="ECO:0007669"/>
    <property type="project" value="TreeGrafter"/>
</dbReference>
<keyword evidence="7" id="KW-1185">Reference proteome</keyword>
<dbReference type="GO" id="GO:0005640">
    <property type="term" value="C:nuclear outer membrane"/>
    <property type="evidence" value="ECO:0007669"/>
    <property type="project" value="TreeGrafter"/>
</dbReference>
<feature type="domain" description="Calponin-homology (CH)" evidence="6">
    <location>
        <begin position="29"/>
        <end position="137"/>
    </location>
</feature>
<sequence>MSDLCGKDGPRVAGEPPVKKKVVSLKGVAGAKKALLKWAKKAAARRVSTAGVEVQDFGKSWRDGIAFNALIHSVKPELVDMAEIKQKSNLERLEHAFTTAEEKLGIPRILEPQDVDVSKPDEKSIMTYVAQFLQAYPDTGEETPQEPSQVELHIREENEEYQALMTWISRAEIRLKDFSASIPGIGRGDEFQAAGGRLKQEEVEHFQAFKQDLANKAKTYIWIQQQYEAKLLLMLTEDNITEMITR</sequence>
<evidence type="ECO:0000313" key="8">
    <source>
        <dbReference type="RefSeq" id="XP_019637164.1"/>
    </source>
</evidence>
<dbReference type="KEGG" id="bbel:109479618"/>
<evidence type="ECO:0000313" key="7">
    <source>
        <dbReference type="Proteomes" id="UP000515135"/>
    </source>
</evidence>
<dbReference type="OrthoDB" id="21607at2759"/>
<dbReference type="InterPro" id="IPR001715">
    <property type="entry name" value="CH_dom"/>
</dbReference>
<keyword evidence="3" id="KW-0677">Repeat</keyword>
<dbReference type="GO" id="GO:0051015">
    <property type="term" value="F:actin filament binding"/>
    <property type="evidence" value="ECO:0007669"/>
    <property type="project" value="TreeGrafter"/>
</dbReference>
<proteinExistence type="predicted"/>
<dbReference type="PANTHER" id="PTHR47535">
    <property type="entry name" value="MUSCLE-SPECIFIC PROTEIN 300 KDA, ISOFORM G"/>
    <property type="match status" value="1"/>
</dbReference>
<dbReference type="SUPFAM" id="SSF47576">
    <property type="entry name" value="Calponin-homology domain, CH-domain"/>
    <property type="match status" value="1"/>
</dbReference>
<evidence type="ECO:0000256" key="2">
    <source>
        <dbReference type="ARBA" id="ARBA00022692"/>
    </source>
</evidence>
<evidence type="ECO:0000256" key="3">
    <source>
        <dbReference type="ARBA" id="ARBA00022737"/>
    </source>
</evidence>
<dbReference type="Proteomes" id="UP000515135">
    <property type="component" value="Unplaced"/>
</dbReference>
<dbReference type="AlphaFoldDB" id="A0A6P4ZSU4"/>
<dbReference type="SMART" id="SM00033">
    <property type="entry name" value="CH"/>
    <property type="match status" value="1"/>
</dbReference>
<name>A0A6P4ZSU4_BRABE</name>
<evidence type="ECO:0000259" key="6">
    <source>
        <dbReference type="PROSITE" id="PS50021"/>
    </source>
</evidence>
<dbReference type="Pfam" id="PF00307">
    <property type="entry name" value="CH"/>
    <property type="match status" value="1"/>
</dbReference>
<dbReference type="GO" id="GO:0005737">
    <property type="term" value="C:cytoplasm"/>
    <property type="evidence" value="ECO:0007669"/>
    <property type="project" value="TreeGrafter"/>
</dbReference>
<organism evidence="7 8">
    <name type="scientific">Branchiostoma belcheri</name>
    <name type="common">Amphioxus</name>
    <dbReference type="NCBI Taxonomy" id="7741"/>
    <lineage>
        <taxon>Eukaryota</taxon>
        <taxon>Metazoa</taxon>
        <taxon>Chordata</taxon>
        <taxon>Cephalochordata</taxon>
        <taxon>Leptocardii</taxon>
        <taxon>Amphioxiformes</taxon>
        <taxon>Branchiostomatidae</taxon>
        <taxon>Branchiostoma</taxon>
    </lineage>
</organism>
<evidence type="ECO:0000256" key="5">
    <source>
        <dbReference type="ARBA" id="ARBA00023136"/>
    </source>
</evidence>
<dbReference type="Gene3D" id="1.10.418.10">
    <property type="entry name" value="Calponin-like domain"/>
    <property type="match status" value="1"/>
</dbReference>
<dbReference type="PANTHER" id="PTHR47535:SF1">
    <property type="entry name" value="NESPRIN-1"/>
    <property type="match status" value="1"/>
</dbReference>
<keyword evidence="2" id="KW-0812">Transmembrane</keyword>